<dbReference type="InterPro" id="IPR019775">
    <property type="entry name" value="WD40_repeat_CS"/>
</dbReference>
<evidence type="ECO:0000313" key="8">
    <source>
        <dbReference type="Proteomes" id="UP001212841"/>
    </source>
</evidence>
<dbReference type="EMBL" id="JADGJD010000035">
    <property type="protein sequence ID" value="KAJ3056388.1"/>
    <property type="molecule type" value="Genomic_DNA"/>
</dbReference>
<dbReference type="InterPro" id="IPR036322">
    <property type="entry name" value="WD40_repeat_dom_sf"/>
</dbReference>
<dbReference type="PANTHER" id="PTHR44324:SF4">
    <property type="entry name" value="WD40 REPEAT DOMAIN 95"/>
    <property type="match status" value="1"/>
</dbReference>
<keyword evidence="3" id="KW-0106">Calcium</keyword>
<evidence type="ECO:0000256" key="5">
    <source>
        <dbReference type="SAM" id="MobiDB-lite"/>
    </source>
</evidence>
<dbReference type="InterPro" id="IPR002048">
    <property type="entry name" value="EF_hand_dom"/>
</dbReference>
<keyword evidence="1 4" id="KW-0853">WD repeat</keyword>
<dbReference type="Proteomes" id="UP001212841">
    <property type="component" value="Unassembled WGS sequence"/>
</dbReference>
<feature type="repeat" description="WD" evidence="4">
    <location>
        <begin position="679"/>
        <end position="719"/>
    </location>
</feature>
<comment type="caution">
    <text evidence="7">The sequence shown here is derived from an EMBL/GenBank/DDBJ whole genome shotgun (WGS) entry which is preliminary data.</text>
</comment>
<keyword evidence="8" id="KW-1185">Reference proteome</keyword>
<protein>
    <submittedName>
        <fullName evidence="7">WD repeat-containing protein 49</fullName>
    </submittedName>
</protein>
<feature type="domain" description="EF-hand" evidence="6">
    <location>
        <begin position="144"/>
        <end position="179"/>
    </location>
</feature>
<dbReference type="InterPro" id="IPR001680">
    <property type="entry name" value="WD40_rpt"/>
</dbReference>
<dbReference type="PROSITE" id="PS50222">
    <property type="entry name" value="EF_HAND_2"/>
    <property type="match status" value="1"/>
</dbReference>
<dbReference type="SUPFAM" id="SSF47473">
    <property type="entry name" value="EF-hand"/>
    <property type="match status" value="1"/>
</dbReference>
<feature type="repeat" description="WD" evidence="4">
    <location>
        <begin position="449"/>
        <end position="490"/>
    </location>
</feature>
<feature type="region of interest" description="Disordered" evidence="5">
    <location>
        <begin position="1049"/>
        <end position="1070"/>
    </location>
</feature>
<dbReference type="SUPFAM" id="SSF50978">
    <property type="entry name" value="WD40 repeat-like"/>
    <property type="match status" value="2"/>
</dbReference>
<proteinExistence type="predicted"/>
<dbReference type="InterPro" id="IPR018247">
    <property type="entry name" value="EF_Hand_1_Ca_BS"/>
</dbReference>
<dbReference type="Pfam" id="PF12894">
    <property type="entry name" value="ANAPC4_WD40"/>
    <property type="match status" value="1"/>
</dbReference>
<dbReference type="PANTHER" id="PTHR44324">
    <property type="entry name" value="WD40 REPEAT DOMAIN 95"/>
    <property type="match status" value="1"/>
</dbReference>
<feature type="repeat" description="WD" evidence="4">
    <location>
        <begin position="836"/>
        <end position="867"/>
    </location>
</feature>
<dbReference type="Gene3D" id="1.10.238.10">
    <property type="entry name" value="EF-hand"/>
    <property type="match status" value="1"/>
</dbReference>
<dbReference type="Gene3D" id="2.130.10.10">
    <property type="entry name" value="YVTN repeat-like/Quinoprotein amine dehydrogenase"/>
    <property type="match status" value="4"/>
</dbReference>
<dbReference type="GO" id="GO:0005509">
    <property type="term" value="F:calcium ion binding"/>
    <property type="evidence" value="ECO:0007669"/>
    <property type="project" value="InterPro"/>
</dbReference>
<evidence type="ECO:0000256" key="2">
    <source>
        <dbReference type="ARBA" id="ARBA00022737"/>
    </source>
</evidence>
<evidence type="ECO:0000256" key="3">
    <source>
        <dbReference type="ARBA" id="ARBA00022837"/>
    </source>
</evidence>
<dbReference type="PROSITE" id="PS50294">
    <property type="entry name" value="WD_REPEATS_REGION"/>
    <property type="match status" value="4"/>
</dbReference>
<dbReference type="Pfam" id="PF00400">
    <property type="entry name" value="WD40"/>
    <property type="match status" value="5"/>
</dbReference>
<evidence type="ECO:0000313" key="7">
    <source>
        <dbReference type="EMBL" id="KAJ3056388.1"/>
    </source>
</evidence>
<dbReference type="PROSITE" id="PS50082">
    <property type="entry name" value="WD_REPEATS_2"/>
    <property type="match status" value="6"/>
</dbReference>
<dbReference type="PROSITE" id="PS00678">
    <property type="entry name" value="WD_REPEATS_1"/>
    <property type="match status" value="3"/>
</dbReference>
<sequence>MLPRVQAWAPSASPEPQLVPPTDPTASADRDLSLPRISLNAAAISNASTVKLANPEGEADTASSIISLPDAAAKGGNSVVSDSEESLPKKKAGRTTNDVQQYMNISHFEQLMNTFQNHVNDDGSSGFDIDKFREVFGAVLGGNLSYDQLTSLFMKIDANSDGTVDWDEFSTYMMTGAMEGSVTVNIVFDERLRRQISPPHKDMIKRVEFIQKERKYISISREGLICLWTPNLRVQRVINTKDFIPGMAWVADAAFMHDQNKLVLITDDRQLCIYDVLSMKPRILAALIELENNPLSLAYAGRYDDDKDLILFGDDGGYVNVLTFTRKFFVDTAPESEANRHLTPAKLSKKDSFKKNNIAFYRRKMHNDWVHKVQYYQEMNAFVSCSTESTNSLIIGDLERTKQVRRVHAPKGINCFDFCRRPSFLVTGGRDKIVRLWNPYVLSKPAGSLYGHNTAIVNITVNHEEGHIITLSDDKVIKIWNARTLICLQTLMDKEPHRPENIISAIYFDLNNRQMITGSSKLEVWPLYRSFRHKFARSHDAPIVAAMFNESFHQVVSGGQNGSVCIWDLASGDKIFQFHSAHGKLEITAMCFDNTGRRLITGSRENVVKMWNFNNGQILRKMIKSTALETTDVIYIEMGSNRYIVATGWDRKIYIYIDDPDHFEAVPVRILNGAGSGAHRGHEDDISAVAFCPPSTLATSSVDGAIVVWNLESGHIRLTIREPFLALRSKEEKPVEKILFLYQGDRTYIRRHKIPLLSCHADGCMRLWDVYDGSMMHEFNCQAVEDEGLTTMSLNPEGTALLVGGSKGHVRLFDVRMSHLDNKRDWQSLCNLKLTWRAHVQSIVSASYVNRYDIIITASKDATIRVWIPDGTHVGVFGQDEPWILGDASTYMPLPEDVKLEAQMESERHKMITKHKELMKKNVIDKWKGLQEPHPEIIEPEPWDTAPDTGMSSADLSKITDLRGRAIKANVVKKWKDYYVQQKNAQDWTITPDLITVHNPKQFFSFDSTRRHRPRKPLTRVKYDAVYHMLNCYPLEEIPQFTKPAPKVKGLGGGGKMEASKVTGGTLPSMRKDKNMVVTSNKYGIV</sequence>
<dbReference type="PROSITE" id="PS00018">
    <property type="entry name" value="EF_HAND_1"/>
    <property type="match status" value="1"/>
</dbReference>
<feature type="repeat" description="WD" evidence="4">
    <location>
        <begin position="413"/>
        <end position="438"/>
    </location>
</feature>
<organism evidence="7 8">
    <name type="scientific">Rhizophlyctis rosea</name>
    <dbReference type="NCBI Taxonomy" id="64517"/>
    <lineage>
        <taxon>Eukaryota</taxon>
        <taxon>Fungi</taxon>
        <taxon>Fungi incertae sedis</taxon>
        <taxon>Chytridiomycota</taxon>
        <taxon>Chytridiomycota incertae sedis</taxon>
        <taxon>Chytridiomycetes</taxon>
        <taxon>Rhizophlyctidales</taxon>
        <taxon>Rhizophlyctidaceae</taxon>
        <taxon>Rhizophlyctis</taxon>
    </lineage>
</organism>
<dbReference type="AlphaFoldDB" id="A0AAD5X9K6"/>
<evidence type="ECO:0000256" key="1">
    <source>
        <dbReference type="ARBA" id="ARBA00022574"/>
    </source>
</evidence>
<gene>
    <name evidence="7" type="primary">WDR49</name>
    <name evidence="7" type="ORF">HK097_007117</name>
</gene>
<feature type="repeat" description="WD" evidence="4">
    <location>
        <begin position="587"/>
        <end position="621"/>
    </location>
</feature>
<reference evidence="7" key="1">
    <citation type="submission" date="2020-05" db="EMBL/GenBank/DDBJ databases">
        <title>Phylogenomic resolution of chytrid fungi.</title>
        <authorList>
            <person name="Stajich J.E."/>
            <person name="Amses K."/>
            <person name="Simmons R."/>
            <person name="Seto K."/>
            <person name="Myers J."/>
            <person name="Bonds A."/>
            <person name="Quandt C.A."/>
            <person name="Barry K."/>
            <person name="Liu P."/>
            <person name="Grigoriev I."/>
            <person name="Longcore J.E."/>
            <person name="James T.Y."/>
        </authorList>
    </citation>
    <scope>NUCLEOTIDE SEQUENCE</scope>
    <source>
        <strain evidence="7">JEL0318</strain>
    </source>
</reference>
<evidence type="ECO:0000256" key="4">
    <source>
        <dbReference type="PROSITE-ProRule" id="PRU00221"/>
    </source>
</evidence>
<evidence type="ECO:0000259" key="6">
    <source>
        <dbReference type="PROSITE" id="PS50222"/>
    </source>
</evidence>
<name>A0AAD5X9K6_9FUNG</name>
<keyword evidence="2" id="KW-0677">Repeat</keyword>
<feature type="region of interest" description="Disordered" evidence="5">
    <location>
        <begin position="74"/>
        <end position="95"/>
    </location>
</feature>
<dbReference type="SMART" id="SM00320">
    <property type="entry name" value="WD40"/>
    <property type="match status" value="11"/>
</dbReference>
<feature type="region of interest" description="Disordered" evidence="5">
    <location>
        <begin position="1"/>
        <end position="33"/>
    </location>
</feature>
<feature type="repeat" description="WD" evidence="4">
    <location>
        <begin position="536"/>
        <end position="577"/>
    </location>
</feature>
<dbReference type="InterPro" id="IPR051242">
    <property type="entry name" value="WD-EF-hand_domain"/>
</dbReference>
<dbReference type="InterPro" id="IPR024977">
    <property type="entry name" value="Apc4-like_WD40_dom"/>
</dbReference>
<dbReference type="InterPro" id="IPR015943">
    <property type="entry name" value="WD40/YVTN_repeat-like_dom_sf"/>
</dbReference>
<accession>A0AAD5X9K6</accession>
<dbReference type="InterPro" id="IPR011992">
    <property type="entry name" value="EF-hand-dom_pair"/>
</dbReference>